<dbReference type="SUPFAM" id="SSF53098">
    <property type="entry name" value="Ribonuclease H-like"/>
    <property type="match status" value="1"/>
</dbReference>
<feature type="compositionally biased region" description="Polar residues" evidence="7">
    <location>
        <begin position="328"/>
        <end position="344"/>
    </location>
</feature>
<dbReference type="KEGG" id="spu:115924744"/>
<keyword evidence="2" id="KW-0548">Nucleotidyltransferase</keyword>
<evidence type="ECO:0000256" key="2">
    <source>
        <dbReference type="ARBA" id="ARBA00022695"/>
    </source>
</evidence>
<dbReference type="InParanoid" id="A0A7M7NYR0"/>
<name>A0A7M7NYR0_STRPU</name>
<dbReference type="InterPro" id="IPR036397">
    <property type="entry name" value="RNaseH_sf"/>
</dbReference>
<dbReference type="Pfam" id="PF18701">
    <property type="entry name" value="DUF5641"/>
    <property type="match status" value="1"/>
</dbReference>
<evidence type="ECO:0000256" key="4">
    <source>
        <dbReference type="ARBA" id="ARBA00022759"/>
    </source>
</evidence>
<dbReference type="PANTHER" id="PTHR47331">
    <property type="entry name" value="PHD-TYPE DOMAIN-CONTAINING PROTEIN"/>
    <property type="match status" value="1"/>
</dbReference>
<dbReference type="GeneID" id="115924744"/>
<dbReference type="Gene3D" id="3.30.70.270">
    <property type="match status" value="1"/>
</dbReference>
<dbReference type="GO" id="GO:0004190">
    <property type="term" value="F:aspartic-type endopeptidase activity"/>
    <property type="evidence" value="ECO:0007669"/>
    <property type="project" value="InterPro"/>
</dbReference>
<dbReference type="GO" id="GO:0006508">
    <property type="term" value="P:proteolysis"/>
    <property type="evidence" value="ECO:0007669"/>
    <property type="project" value="InterPro"/>
</dbReference>
<dbReference type="Gene3D" id="3.30.420.10">
    <property type="entry name" value="Ribonuclease H-like superfamily/Ribonuclease H"/>
    <property type="match status" value="2"/>
</dbReference>
<dbReference type="Gene3D" id="3.10.10.10">
    <property type="entry name" value="HIV Type 1 Reverse Transcriptase, subunit A, domain 1"/>
    <property type="match status" value="1"/>
</dbReference>
<evidence type="ECO:0000256" key="6">
    <source>
        <dbReference type="ARBA" id="ARBA00022918"/>
    </source>
</evidence>
<dbReference type="OrthoDB" id="6088343at2759"/>
<feature type="compositionally biased region" description="Basic and acidic residues" evidence="7">
    <location>
        <begin position="345"/>
        <end position="364"/>
    </location>
</feature>
<dbReference type="InterPro" id="IPR001584">
    <property type="entry name" value="Integrase_cat-core"/>
</dbReference>
<dbReference type="SUPFAM" id="SSF56672">
    <property type="entry name" value="DNA/RNA polymerases"/>
    <property type="match status" value="1"/>
</dbReference>
<dbReference type="CDD" id="cd01644">
    <property type="entry name" value="RT_pepA17"/>
    <property type="match status" value="1"/>
</dbReference>
<evidence type="ECO:0000259" key="8">
    <source>
        <dbReference type="PROSITE" id="PS50994"/>
    </source>
</evidence>
<keyword evidence="3" id="KW-0540">Nuclease</keyword>
<dbReference type="Proteomes" id="UP000007110">
    <property type="component" value="Unassembled WGS sequence"/>
</dbReference>
<dbReference type="InterPro" id="IPR040676">
    <property type="entry name" value="DUF5641"/>
</dbReference>
<dbReference type="Pfam" id="PF05380">
    <property type="entry name" value="Peptidase_A17"/>
    <property type="match status" value="1"/>
</dbReference>
<keyword evidence="4" id="KW-0255">Endonuclease</keyword>
<reference evidence="9" key="2">
    <citation type="submission" date="2021-01" db="UniProtKB">
        <authorList>
            <consortium name="EnsemblMetazoa"/>
        </authorList>
    </citation>
    <scope>IDENTIFICATION</scope>
</reference>
<keyword evidence="5" id="KW-0378">Hydrolase</keyword>
<dbReference type="InterPro" id="IPR012337">
    <property type="entry name" value="RNaseH-like_sf"/>
</dbReference>
<feature type="compositionally biased region" description="Polar residues" evidence="7">
    <location>
        <begin position="98"/>
        <end position="113"/>
    </location>
</feature>
<dbReference type="GO" id="GO:0015074">
    <property type="term" value="P:DNA integration"/>
    <property type="evidence" value="ECO:0007669"/>
    <property type="project" value="InterPro"/>
</dbReference>
<dbReference type="RefSeq" id="XP_030843395.1">
    <property type="nucleotide sequence ID" value="XM_030987535.1"/>
</dbReference>
<evidence type="ECO:0000256" key="1">
    <source>
        <dbReference type="ARBA" id="ARBA00022679"/>
    </source>
</evidence>
<reference evidence="10" key="1">
    <citation type="submission" date="2015-02" db="EMBL/GenBank/DDBJ databases">
        <title>Genome sequencing for Strongylocentrotus purpuratus.</title>
        <authorList>
            <person name="Murali S."/>
            <person name="Liu Y."/>
            <person name="Vee V."/>
            <person name="English A."/>
            <person name="Wang M."/>
            <person name="Skinner E."/>
            <person name="Han Y."/>
            <person name="Muzny D.M."/>
            <person name="Worley K.C."/>
            <person name="Gibbs R.A."/>
        </authorList>
    </citation>
    <scope>NUCLEOTIDE SEQUENCE</scope>
</reference>
<dbReference type="OMA" id="ELPEDCM"/>
<feature type="region of interest" description="Disordered" evidence="7">
    <location>
        <begin position="98"/>
        <end position="145"/>
    </location>
</feature>
<evidence type="ECO:0000313" key="10">
    <source>
        <dbReference type="Proteomes" id="UP000007110"/>
    </source>
</evidence>
<dbReference type="InterPro" id="IPR043128">
    <property type="entry name" value="Rev_trsase/Diguanyl_cyclase"/>
</dbReference>
<dbReference type="GO" id="GO:0003964">
    <property type="term" value="F:RNA-directed DNA polymerase activity"/>
    <property type="evidence" value="ECO:0007669"/>
    <property type="project" value="UniProtKB-KW"/>
</dbReference>
<evidence type="ECO:0000256" key="7">
    <source>
        <dbReference type="SAM" id="MobiDB-lite"/>
    </source>
</evidence>
<dbReference type="InterPro" id="IPR008042">
    <property type="entry name" value="Retrotrans_Pao"/>
</dbReference>
<feature type="region of interest" description="Disordered" evidence="7">
    <location>
        <begin position="326"/>
        <end position="364"/>
    </location>
</feature>
<dbReference type="GO" id="GO:0004519">
    <property type="term" value="F:endonuclease activity"/>
    <property type="evidence" value="ECO:0007669"/>
    <property type="project" value="UniProtKB-KW"/>
</dbReference>
<dbReference type="InterPro" id="IPR000477">
    <property type="entry name" value="RT_dom"/>
</dbReference>
<keyword evidence="6" id="KW-0695">RNA-directed DNA polymerase</keyword>
<evidence type="ECO:0000313" key="9">
    <source>
        <dbReference type="EnsemblMetazoa" id="XP_030843395"/>
    </source>
</evidence>
<keyword evidence="1" id="KW-0808">Transferase</keyword>
<protein>
    <recommendedName>
        <fullName evidence="8">Integrase catalytic domain-containing protein</fullName>
    </recommendedName>
</protein>
<dbReference type="PROSITE" id="PS50994">
    <property type="entry name" value="INTEGRASE"/>
    <property type="match status" value="1"/>
</dbReference>
<dbReference type="InterPro" id="IPR043502">
    <property type="entry name" value="DNA/RNA_pol_sf"/>
</dbReference>
<organism evidence="9 10">
    <name type="scientific">Strongylocentrotus purpuratus</name>
    <name type="common">Purple sea urchin</name>
    <dbReference type="NCBI Taxonomy" id="7668"/>
    <lineage>
        <taxon>Eukaryota</taxon>
        <taxon>Metazoa</taxon>
        <taxon>Echinodermata</taxon>
        <taxon>Eleutherozoa</taxon>
        <taxon>Echinozoa</taxon>
        <taxon>Echinoidea</taxon>
        <taxon>Euechinoidea</taxon>
        <taxon>Echinacea</taxon>
        <taxon>Camarodonta</taxon>
        <taxon>Echinidea</taxon>
        <taxon>Strongylocentrotidae</taxon>
        <taxon>Strongylocentrotus</taxon>
    </lineage>
</organism>
<dbReference type="PANTHER" id="PTHR47331:SF5">
    <property type="entry name" value="RIBONUCLEASE H"/>
    <property type="match status" value="1"/>
</dbReference>
<dbReference type="GO" id="GO:0003676">
    <property type="term" value="F:nucleic acid binding"/>
    <property type="evidence" value="ECO:0007669"/>
    <property type="project" value="InterPro"/>
</dbReference>
<proteinExistence type="predicted"/>
<evidence type="ECO:0000256" key="5">
    <source>
        <dbReference type="ARBA" id="ARBA00022801"/>
    </source>
</evidence>
<accession>A0A7M7NYR0</accession>
<dbReference type="InterPro" id="IPR005312">
    <property type="entry name" value="DUF1759"/>
</dbReference>
<dbReference type="InterPro" id="IPR001969">
    <property type="entry name" value="Aspartic_peptidase_AS"/>
</dbReference>
<keyword evidence="10" id="KW-1185">Reference proteome</keyword>
<evidence type="ECO:0000256" key="3">
    <source>
        <dbReference type="ARBA" id="ARBA00022722"/>
    </source>
</evidence>
<dbReference type="EnsemblMetazoa" id="XM_030987535">
    <property type="protein sequence ID" value="XP_030843395"/>
    <property type="gene ID" value="LOC115924744"/>
</dbReference>
<sequence>MAEDKKSLKLKRRGAKARFTRHSNGLQMLLDNNRVEPEVQSAFDKVEQAFEALQEAHENFALTLDDDAEFETEEQWINDCQKEFMELQITVTDYCSQTSPDVKTPAEQVSSQFEMPPVEREASTPPESTSAPPPPDQSPDTSPSMAAARCSFKVEKPKLPKFAGDVRDYEIFKSDFIHMVDSQYGKRDAMTILRSCLVGRAHDIIQGIGSDYDAAWELLDSMYGDPRIVADTIINDLTKFRPLKENEDNRFCELVNLVRRSYNILKLVGKKSDMDNSHMLATIERKMCPNDRKNWFRYQETEKQTAGLQTLLTWLNLEMKARIRSSAPLRSQSEGRSANVNQMSMKEKNKPAYSDRRHEDQPPDRIQRQHRCWYCKTDEHWIDQCKRLTSMGAPERLKFFKENRCCFSCLKKAGKNHFMANCRRRQRCPEQGCTYYHHPLLHMEVGHQSENESSKNNVNVATTVGASLLPILTIDITSDLQTRANVLLDSGSQVSLIKNSLAEKLHLTGTRTRITIKKLGEVEEELETFKYKVPIREANTSKKHQFIEVVGVPSITEEEAVSVKDLADQFDIPNLNRDSGPVEVLIGVDYPRYIVSGKLKKRKNCIARKTPLGWVIFGGTDKRTICVNVLHVAVQNPDLSEFWRLESQGVGCQCQETTKLTKQEQIEEEIIRASSQNKGKKWEIAYPWQRDPHELPDNKSQAVKILESTEKRLARNPGHAEAYNKQIHELEEMGFAKKLTAADIKNYEGPVHYISHHAIVRPEKKSTPIRIVFNSSASFQGHRLNEYWMKGPDLLNNLIGVLLRFRENEVALCGDISKMYHRVSIPESDQHVHRFLWRDMDEHREPDIYMMKVVTFGDKPAPAIAQTALKLTAEQGESTHPRAAAVLKRNVYMDDICDSVRTVDEARKLSAEMDEVLNEGGFKVKGWISNESDVGDLTQGKMKLLEEIAEEKVLGVVWDRENDTFSYKVKLKDSVMRSATDGESQEKLTKRKILGQIAHIFDPIGFAAPVIVRAKIGMQKLWQRGYNWDDHLSPEEDAEWRLLFEEMKGLNGVSLERCLTPPDAQGKPVLCIFSDASENAYGACAYLRWQTRDDRYETRFIASKSKVAPLKALTIPRLELQAAVLAARLYKSITEEMRLEVEKVVFFTDSMITLQWIKSSARVYKPFVSSRVGEIQTLTDPSSWKHIPGEDNPADKVSRGIAVKELMDEWMCGPNFLHLNEPEWPVDKAIIDQNLENLERRKTQTVLVINMTVTPIECERFSKWRKLVRVTAYVFRYVQILKSKLMKASIPEDDVTLTPAELEKAEHYWTKEAQKGLKSRFEKGEFKTLTPFLDNKGIIRVGGRVENLVTSYESKQPALLPASHHISLLITRHVHEIGHPGVETTTAKTRRKFWILQGHRLAKTVKHRCVKCRSAECKRESQKMADLPSSRLAPHTPPFYYTSCDYFGPFQVKVGRNKRAKHYGVIFTCLNTRAVHLEIATDCSTMEFLQVLRRFFAVRGQPAQILSDNGTQFVGAQRELREMISGWSEDELKDFCAEKRVQWKFITPGAPHQNGCAESLVKSAKIAIKKAIGEQVLTPFELLTCFLEVANLMNERPIGRKCNDPDDGSYLSPNDILLGRSSRNVPQGPFKQTKNPRHRVEFIQQIVDSFWKRWSQNVLPLLVPCRKWNADRRNVRVGDVVMTADSNAVRGKWTIARIIQVYPGPDGKVRNVKLKTVSGEYRRPISKLAVIYPAEGYID</sequence>
<dbReference type="Pfam" id="PF00078">
    <property type="entry name" value="RVT_1"/>
    <property type="match status" value="1"/>
</dbReference>
<dbReference type="PROSITE" id="PS00141">
    <property type="entry name" value="ASP_PROTEASE"/>
    <property type="match status" value="1"/>
</dbReference>
<dbReference type="Pfam" id="PF03564">
    <property type="entry name" value="DUF1759"/>
    <property type="match status" value="1"/>
</dbReference>
<feature type="domain" description="Integrase catalytic" evidence="8">
    <location>
        <begin position="1433"/>
        <end position="1621"/>
    </location>
</feature>